<protein>
    <submittedName>
        <fullName evidence="1">NAD(P)-binding protein</fullName>
    </submittedName>
</protein>
<dbReference type="Proteomes" id="UP000799776">
    <property type="component" value="Unassembled WGS sequence"/>
</dbReference>
<dbReference type="PANTHER" id="PTHR45458:SF1">
    <property type="entry name" value="SHORT CHAIN DEHYDROGENASE"/>
    <property type="match status" value="1"/>
</dbReference>
<dbReference type="InterPro" id="IPR036291">
    <property type="entry name" value="NAD(P)-bd_dom_sf"/>
</dbReference>
<reference evidence="1" key="1">
    <citation type="journal article" date="2020" name="Stud. Mycol.">
        <title>101 Dothideomycetes genomes: a test case for predicting lifestyles and emergence of pathogens.</title>
        <authorList>
            <person name="Haridas S."/>
            <person name="Albert R."/>
            <person name="Binder M."/>
            <person name="Bloem J."/>
            <person name="Labutti K."/>
            <person name="Salamov A."/>
            <person name="Andreopoulos B."/>
            <person name="Baker S."/>
            <person name="Barry K."/>
            <person name="Bills G."/>
            <person name="Bluhm B."/>
            <person name="Cannon C."/>
            <person name="Castanera R."/>
            <person name="Culley D."/>
            <person name="Daum C."/>
            <person name="Ezra D."/>
            <person name="Gonzalez J."/>
            <person name="Henrissat B."/>
            <person name="Kuo A."/>
            <person name="Liang C."/>
            <person name="Lipzen A."/>
            <person name="Lutzoni F."/>
            <person name="Magnuson J."/>
            <person name="Mondo S."/>
            <person name="Nolan M."/>
            <person name="Ohm R."/>
            <person name="Pangilinan J."/>
            <person name="Park H.-J."/>
            <person name="Ramirez L."/>
            <person name="Alfaro M."/>
            <person name="Sun H."/>
            <person name="Tritt A."/>
            <person name="Yoshinaga Y."/>
            <person name="Zwiers L.-H."/>
            <person name="Turgeon B."/>
            <person name="Goodwin S."/>
            <person name="Spatafora J."/>
            <person name="Crous P."/>
            <person name="Grigoriev I."/>
        </authorList>
    </citation>
    <scope>NUCLEOTIDE SEQUENCE</scope>
    <source>
        <strain evidence="1">CBS 121410</strain>
    </source>
</reference>
<dbReference type="AlphaFoldDB" id="A0A9P4LT25"/>
<accession>A0A9P4LT25</accession>
<dbReference type="Gene3D" id="3.40.50.720">
    <property type="entry name" value="NAD(P)-binding Rossmann-like Domain"/>
    <property type="match status" value="1"/>
</dbReference>
<proteinExistence type="predicted"/>
<dbReference type="InterPro" id="IPR052184">
    <property type="entry name" value="SDR_enzymes"/>
</dbReference>
<dbReference type="InterPro" id="IPR002347">
    <property type="entry name" value="SDR_fam"/>
</dbReference>
<dbReference type="OrthoDB" id="5296at2759"/>
<comment type="caution">
    <text evidence="1">The sequence shown here is derived from an EMBL/GenBank/DDBJ whole genome shotgun (WGS) entry which is preliminary data.</text>
</comment>
<dbReference type="SUPFAM" id="SSF51735">
    <property type="entry name" value="NAD(P)-binding Rossmann-fold domains"/>
    <property type="match status" value="1"/>
</dbReference>
<organism evidence="1 2">
    <name type="scientific">Saccharata proteae CBS 121410</name>
    <dbReference type="NCBI Taxonomy" id="1314787"/>
    <lineage>
        <taxon>Eukaryota</taxon>
        <taxon>Fungi</taxon>
        <taxon>Dikarya</taxon>
        <taxon>Ascomycota</taxon>
        <taxon>Pezizomycotina</taxon>
        <taxon>Dothideomycetes</taxon>
        <taxon>Dothideomycetes incertae sedis</taxon>
        <taxon>Botryosphaeriales</taxon>
        <taxon>Saccharataceae</taxon>
        <taxon>Saccharata</taxon>
    </lineage>
</organism>
<name>A0A9P4LT25_9PEZI</name>
<dbReference type="PRINTS" id="PR00081">
    <property type="entry name" value="GDHRDH"/>
</dbReference>
<gene>
    <name evidence="1" type="ORF">K490DRAFT_47552</name>
</gene>
<dbReference type="GO" id="GO:0016616">
    <property type="term" value="F:oxidoreductase activity, acting on the CH-OH group of donors, NAD or NADP as acceptor"/>
    <property type="evidence" value="ECO:0007669"/>
    <property type="project" value="TreeGrafter"/>
</dbReference>
<evidence type="ECO:0000313" key="1">
    <source>
        <dbReference type="EMBL" id="KAF2085125.1"/>
    </source>
</evidence>
<sequence>MEASEVVPAAKVVEIEEVIAPSVEADPLTIVITGTSSGLGYTFLEHYARTSPPGTTIYSIDVKPVEVKTATQARTMHFEANVSDANSLSDFRKEVGNKPVDLLIHCAGVRGLVDYMAQASPDNVAAAENIVVMNAPTMMKTLETNTVGTFLMIQITHRNLKLSHERRGKPPKVIVMSSRMGSIQHNTSGAAYAYRASKAALNAIVKSYSVDFPEITFALVHPGRVETQLVGSREAGAIEANESVEDMLKLMERIGVDPSLRSGCFVDRWGVMIPW</sequence>
<evidence type="ECO:0000313" key="2">
    <source>
        <dbReference type="Proteomes" id="UP000799776"/>
    </source>
</evidence>
<dbReference type="EMBL" id="ML978733">
    <property type="protein sequence ID" value="KAF2085125.1"/>
    <property type="molecule type" value="Genomic_DNA"/>
</dbReference>
<dbReference type="Pfam" id="PF00106">
    <property type="entry name" value="adh_short"/>
    <property type="match status" value="1"/>
</dbReference>
<dbReference type="PANTHER" id="PTHR45458">
    <property type="entry name" value="SHORT-CHAIN DEHYDROGENASE/REDUCTASE SDR"/>
    <property type="match status" value="1"/>
</dbReference>
<keyword evidence="2" id="KW-1185">Reference proteome</keyword>